<dbReference type="SUPFAM" id="SSF51905">
    <property type="entry name" value="FAD/NAD(P)-binding domain"/>
    <property type="match status" value="1"/>
</dbReference>
<dbReference type="Proteomes" id="UP000320693">
    <property type="component" value="Unassembled WGS sequence"/>
</dbReference>
<feature type="domain" description="FAD-binding" evidence="3">
    <location>
        <begin position="46"/>
        <end position="378"/>
    </location>
</feature>
<name>A0ABQ0RUX4_9PSEU</name>
<dbReference type="EMBL" id="BJNH01000015">
    <property type="protein sequence ID" value="GEC24462.1"/>
    <property type="molecule type" value="Genomic_DNA"/>
</dbReference>
<evidence type="ECO:0000313" key="5">
    <source>
        <dbReference type="Proteomes" id="UP000320693"/>
    </source>
</evidence>
<feature type="region of interest" description="Disordered" evidence="2">
    <location>
        <begin position="1"/>
        <end position="46"/>
    </location>
</feature>
<dbReference type="InterPro" id="IPR050631">
    <property type="entry name" value="PheA/TfdB_FAD_monoxygenase"/>
</dbReference>
<dbReference type="PRINTS" id="PR00420">
    <property type="entry name" value="RNGMNOXGNASE"/>
</dbReference>
<dbReference type="PANTHER" id="PTHR43476:SF5">
    <property type="entry name" value="FAD-DEPENDENT MONOOXYGENASE"/>
    <property type="match status" value="1"/>
</dbReference>
<reference evidence="4 5" key="1">
    <citation type="submission" date="2019-06" db="EMBL/GenBank/DDBJ databases">
        <title>Whole genome shotgun sequence of Pseudonocardia saturnea NBRC 14499.</title>
        <authorList>
            <person name="Hosoyama A."/>
            <person name="Uohara A."/>
            <person name="Ohji S."/>
            <person name="Ichikawa N."/>
        </authorList>
    </citation>
    <scope>NUCLEOTIDE SEQUENCE [LARGE SCALE GENOMIC DNA]</scope>
    <source>
        <strain evidence="4 5">NBRC 14499</strain>
    </source>
</reference>
<dbReference type="Pfam" id="PF01494">
    <property type="entry name" value="FAD_binding_3"/>
    <property type="match status" value="1"/>
</dbReference>
<evidence type="ECO:0000256" key="2">
    <source>
        <dbReference type="SAM" id="MobiDB-lite"/>
    </source>
</evidence>
<keyword evidence="1" id="KW-0560">Oxidoreductase</keyword>
<evidence type="ECO:0000313" key="4">
    <source>
        <dbReference type="EMBL" id="GEC24462.1"/>
    </source>
</evidence>
<comment type="caution">
    <text evidence="4">The sequence shown here is derived from an EMBL/GenBank/DDBJ whole genome shotgun (WGS) entry which is preliminary data.</text>
</comment>
<dbReference type="Gene3D" id="3.50.50.60">
    <property type="entry name" value="FAD/NAD(P)-binding domain"/>
    <property type="match status" value="2"/>
</dbReference>
<proteinExistence type="predicted"/>
<accession>A0ABQ0RUX4</accession>
<organism evidence="4 5">
    <name type="scientific">Pseudonocardia saturnea</name>
    <dbReference type="NCBI Taxonomy" id="33909"/>
    <lineage>
        <taxon>Bacteria</taxon>
        <taxon>Bacillati</taxon>
        <taxon>Actinomycetota</taxon>
        <taxon>Actinomycetes</taxon>
        <taxon>Pseudonocardiales</taxon>
        <taxon>Pseudonocardiaceae</taxon>
        <taxon>Pseudonocardia</taxon>
    </lineage>
</organism>
<dbReference type="InterPro" id="IPR002938">
    <property type="entry name" value="FAD-bd"/>
</dbReference>
<keyword evidence="5" id="KW-1185">Reference proteome</keyword>
<dbReference type="InterPro" id="IPR036188">
    <property type="entry name" value="FAD/NAD-bd_sf"/>
</dbReference>
<dbReference type="PANTHER" id="PTHR43476">
    <property type="entry name" value="3-(3-HYDROXY-PHENYL)PROPIONATE/3-HYDROXYCINNAMIC ACID HYDROXYLASE"/>
    <property type="match status" value="1"/>
</dbReference>
<protein>
    <recommendedName>
        <fullName evidence="3">FAD-binding domain-containing protein</fullName>
    </recommendedName>
</protein>
<gene>
    <name evidence="4" type="ORF">PSA01_14910</name>
</gene>
<sequence>MPDAPAGCTAGCTANHTEDRMDDDTTDGTAHETEHEMDDTTPAPERTDVCVIGGGPAGLSLALGLARDGHRVTVLEQSARFDRSFRGESLSPDGVWLLDRLGVLDTIGERGALTVQRLEISEGGTTVFATEFEQFRFPRRFPMEIPQPTLLRALAEAAAEYPGFTLQHGCTALELLESDGVVTGVRYRGPDGPRELTAALVVGADGRYSKVRTMSGLDATIRPLDRDVVWLRLPRPDGWDPAAYRIRLDRARHALFIPTYPDDIRIGFNIPKGGLKELRRSGIGELHRRIDELAPELAGPLRDTVTGWAGTTVLDIFTATVPRWSRPGLVLIGDSAHTLTPILGQGVNHALIDGHTLAGLLAAPLRAAGERRRALVDTALLRFQDERENAVRVSRGLQLRQERAFTFGSRAAVAARSGLYRALGSSPYLQRRMLGSAYFQLQRELAA</sequence>
<evidence type="ECO:0000256" key="1">
    <source>
        <dbReference type="ARBA" id="ARBA00023002"/>
    </source>
</evidence>
<evidence type="ECO:0000259" key="3">
    <source>
        <dbReference type="Pfam" id="PF01494"/>
    </source>
</evidence>